<evidence type="ECO:0000313" key="4">
    <source>
        <dbReference type="EMBL" id="TQD40270.1"/>
    </source>
</evidence>
<dbReference type="InterPro" id="IPR020476">
    <property type="entry name" value="Nudix_hydrolase"/>
</dbReference>
<dbReference type="Pfam" id="PF00293">
    <property type="entry name" value="NUDIX"/>
    <property type="match status" value="1"/>
</dbReference>
<comment type="caution">
    <text evidence="4">The sequence shown here is derived from an EMBL/GenBank/DDBJ whole genome shotgun (WGS) entry which is preliminary data.</text>
</comment>
<dbReference type="InterPro" id="IPR020084">
    <property type="entry name" value="NUDIX_hydrolase_CS"/>
</dbReference>
<evidence type="ECO:0000256" key="1">
    <source>
        <dbReference type="ARBA" id="ARBA00022801"/>
    </source>
</evidence>
<dbReference type="SUPFAM" id="SSF55811">
    <property type="entry name" value="Nudix"/>
    <property type="match status" value="1"/>
</dbReference>
<name>A0A507ZRM1_9FLAO</name>
<evidence type="ECO:0000259" key="3">
    <source>
        <dbReference type="PROSITE" id="PS51462"/>
    </source>
</evidence>
<dbReference type="AlphaFoldDB" id="A0A507ZRM1"/>
<protein>
    <submittedName>
        <fullName evidence="4">NUDIX hydrolase</fullName>
    </submittedName>
</protein>
<keyword evidence="1 2" id="KW-0378">Hydrolase</keyword>
<gene>
    <name evidence="4" type="ORF">FKR84_03465</name>
</gene>
<dbReference type="OrthoDB" id="9786141at2"/>
<evidence type="ECO:0000256" key="2">
    <source>
        <dbReference type="RuleBase" id="RU003476"/>
    </source>
</evidence>
<organism evidence="4 5">
    <name type="scientific">Haloflavibacter putidus</name>
    <dbReference type="NCBI Taxonomy" id="2576776"/>
    <lineage>
        <taxon>Bacteria</taxon>
        <taxon>Pseudomonadati</taxon>
        <taxon>Bacteroidota</taxon>
        <taxon>Flavobacteriia</taxon>
        <taxon>Flavobacteriales</taxon>
        <taxon>Flavobacteriaceae</taxon>
        <taxon>Haloflavibacter</taxon>
    </lineage>
</organism>
<reference evidence="4 5" key="1">
    <citation type="submission" date="2019-06" db="EMBL/GenBank/DDBJ databases">
        <title>Flavibacter putida gen. nov., sp. nov., a novel marine bacterium of the family Flavobacteriaceae isolated from coastal seawater.</title>
        <authorList>
            <person name="Feng X."/>
        </authorList>
    </citation>
    <scope>NUCLEOTIDE SEQUENCE [LARGE SCALE GENOMIC DNA]</scope>
    <source>
        <strain evidence="4 5">PLHSN227</strain>
    </source>
</reference>
<dbReference type="PRINTS" id="PR00502">
    <property type="entry name" value="NUDIXFAMILY"/>
</dbReference>
<sequence length="140" mass="15588">MKQKIAITTDAVIFTKGQEQVFILLIKRGNNPFKNQWALPGGFVEEKELLHQACLRELKEETGIEAANLTQIGIYDAIERDPRGRTLSVAFGGLLEDKPKPKGADDAAEAHWVELPLKENLAFDHAKIIEDAIKKLAITL</sequence>
<comment type="similarity">
    <text evidence="2">Belongs to the Nudix hydrolase family.</text>
</comment>
<keyword evidence="5" id="KW-1185">Reference proteome</keyword>
<dbReference type="PANTHER" id="PTHR43736:SF5">
    <property type="entry name" value="NUDIX HYDROLASE DOMAIN-CONTAINING PROTEIN"/>
    <property type="match status" value="1"/>
</dbReference>
<dbReference type="InterPro" id="IPR000086">
    <property type="entry name" value="NUDIX_hydrolase_dom"/>
</dbReference>
<dbReference type="PROSITE" id="PS51462">
    <property type="entry name" value="NUDIX"/>
    <property type="match status" value="1"/>
</dbReference>
<dbReference type="EMBL" id="VIAR01000002">
    <property type="protein sequence ID" value="TQD40270.1"/>
    <property type="molecule type" value="Genomic_DNA"/>
</dbReference>
<dbReference type="RefSeq" id="WP_141420800.1">
    <property type="nucleotide sequence ID" value="NZ_VIAR01000002.1"/>
</dbReference>
<dbReference type="Gene3D" id="3.90.79.10">
    <property type="entry name" value="Nucleoside Triphosphate Pyrophosphohydrolase"/>
    <property type="match status" value="1"/>
</dbReference>
<dbReference type="CDD" id="cd18873">
    <property type="entry name" value="NUDIX_NadM_like"/>
    <property type="match status" value="1"/>
</dbReference>
<dbReference type="GO" id="GO:0016787">
    <property type="term" value="F:hydrolase activity"/>
    <property type="evidence" value="ECO:0007669"/>
    <property type="project" value="UniProtKB-KW"/>
</dbReference>
<accession>A0A507ZRM1</accession>
<dbReference type="PROSITE" id="PS00893">
    <property type="entry name" value="NUDIX_BOX"/>
    <property type="match status" value="1"/>
</dbReference>
<dbReference type="Proteomes" id="UP000317169">
    <property type="component" value="Unassembled WGS sequence"/>
</dbReference>
<proteinExistence type="inferred from homology"/>
<dbReference type="PANTHER" id="PTHR43736">
    <property type="entry name" value="ADP-RIBOSE PYROPHOSPHATASE"/>
    <property type="match status" value="1"/>
</dbReference>
<dbReference type="InterPro" id="IPR015797">
    <property type="entry name" value="NUDIX_hydrolase-like_dom_sf"/>
</dbReference>
<feature type="domain" description="Nudix hydrolase" evidence="3">
    <location>
        <begin position="4"/>
        <end position="137"/>
    </location>
</feature>
<evidence type="ECO:0000313" key="5">
    <source>
        <dbReference type="Proteomes" id="UP000317169"/>
    </source>
</evidence>